<dbReference type="VEuPathDB" id="FungiDB:F4678DRAFT_395485"/>
<evidence type="ECO:0000256" key="1">
    <source>
        <dbReference type="ARBA" id="ARBA00004123"/>
    </source>
</evidence>
<name>A0A9W8N8W5_9PEZI</name>
<feature type="region of interest" description="Disordered" evidence="6">
    <location>
        <begin position="1"/>
        <end position="107"/>
    </location>
</feature>
<feature type="domain" description="Helicase ATP-binding" evidence="7">
    <location>
        <begin position="201"/>
        <end position="379"/>
    </location>
</feature>
<comment type="subcellular location">
    <subcellularLocation>
        <location evidence="1">Nucleus</location>
    </subcellularLocation>
</comment>
<accession>A0A9W8N8W5</accession>
<evidence type="ECO:0000256" key="3">
    <source>
        <dbReference type="ARBA" id="ARBA00022801"/>
    </source>
</evidence>
<feature type="domain" description="Helicase C-terminal" evidence="8">
    <location>
        <begin position="571"/>
        <end position="724"/>
    </location>
</feature>
<dbReference type="SUPFAM" id="SSF52540">
    <property type="entry name" value="P-loop containing nucleoside triphosphate hydrolases"/>
    <property type="match status" value="2"/>
</dbReference>
<evidence type="ECO:0000256" key="6">
    <source>
        <dbReference type="SAM" id="MobiDB-lite"/>
    </source>
</evidence>
<dbReference type="Pfam" id="PF00176">
    <property type="entry name" value="SNF2-rel_dom"/>
    <property type="match status" value="1"/>
</dbReference>
<dbReference type="PROSITE" id="PS51194">
    <property type="entry name" value="HELICASE_CTER"/>
    <property type="match status" value="1"/>
</dbReference>
<sequence>MVQSTDLIVIQDDESTASEASARSQAKKLRPIKRKLASAPTSLDTWSDESDGHGVAFKKQRSTSRRSGTARGKKKAVARARPSRKTAAHTARKLNDSTASEDESGMSTSMPVYFQKRRTAFDENYKALHEAGLRLPPDYSDVYFSDDEKLGDLEEKPQFDAASGIRPCHPYKDIKIVGGLIPASLAQYLRDYQIQGVQFLYDLFVHQRGGILGDDMGLGKTVQVAAFLTVVFGKTGDSRDSKRMRKYRRTKDDWYPRVLIICPGSLIQNWKNELERWGWWVVDIFHGSKRDDVLSTARAGRLEVMVTTYTTYKNSANDVNMVPWDVVIADECHCIKDPTAGVTKSMNLVNSLCRVGLTGMAIQNNYEELWALLNWTNPGQFGTMRDWQRMVAQPLALGQSHDATLHQLSTARTTAKKLRDNVLPKFFLRRLKSLIADQLPKKTDKVVFCPLSDLQREAYENILASPIAQFVLTSFDQCPCGSGNTRGHCCFEMNADGEKWQALTFPLIISLQKLANHFNLLMPRATDLADKYQRELRILQAAAPRDWEMHYASRDSMLSLANPEYCGKWKVLKKLLEFWNKNGDKVLVFSHSVRLLHILQQLFNKTLYNVSYLDGSLSYEERQAVVDDFNCDPTQFIFLISTKAGGVGLNITSANKVVIMDPHWNPSYDLQAQDRAYRIGQVRDVDVYRLISVGTIEEITYARQIYKQQQANIGYNASNERRYFKGVQHQSKGELFGIQNLLTYNGDEGVLRNIVNKTNVAEARAGVKMIDIDMNEVAQAAEDDIPIKKEGGADDETGGLKQLSTMLTASNNKRGTIKQRKVSNKAKSDPIQAILAGEGVEYTHENSEVIGSSKIENELSRWAEKAADPEGGVASLALFLDNQQGLSARGDHGLFHSEFNPPEDVMQRQFCSMAKEFGFASATEFALAVEGMTQEQRRNCLDSFYKTRAEQLGRGEDINLGDAVKTEVDDKAFVKLEASADDASRLTPSSEIKTELGKGDGLAQSVSSDIKQEPGASTFDVAIPNAPIRNEAKPGRRSTSIWISDDEETDEL</sequence>
<dbReference type="Gene3D" id="3.40.50.10810">
    <property type="entry name" value="Tandem AAA-ATPase domain"/>
    <property type="match status" value="1"/>
</dbReference>
<dbReference type="Pfam" id="PF25806">
    <property type="entry name" value="RHH_ERCC6L2"/>
    <property type="match status" value="1"/>
</dbReference>
<dbReference type="PANTHER" id="PTHR45629">
    <property type="entry name" value="SNF2/RAD54 FAMILY MEMBER"/>
    <property type="match status" value="1"/>
</dbReference>
<evidence type="ECO:0000313" key="10">
    <source>
        <dbReference type="Proteomes" id="UP001148614"/>
    </source>
</evidence>
<organism evidence="9 10">
    <name type="scientific">Xylaria arbuscula</name>
    <dbReference type="NCBI Taxonomy" id="114810"/>
    <lineage>
        <taxon>Eukaryota</taxon>
        <taxon>Fungi</taxon>
        <taxon>Dikarya</taxon>
        <taxon>Ascomycota</taxon>
        <taxon>Pezizomycotina</taxon>
        <taxon>Sordariomycetes</taxon>
        <taxon>Xylariomycetidae</taxon>
        <taxon>Xylariales</taxon>
        <taxon>Xylariaceae</taxon>
        <taxon>Xylaria</taxon>
    </lineage>
</organism>
<evidence type="ECO:0000256" key="2">
    <source>
        <dbReference type="ARBA" id="ARBA00022741"/>
    </source>
</evidence>
<feature type="compositionally biased region" description="Basic residues" evidence="6">
    <location>
        <begin position="71"/>
        <end position="92"/>
    </location>
</feature>
<dbReference type="GO" id="GO:0016787">
    <property type="term" value="F:hydrolase activity"/>
    <property type="evidence" value="ECO:0007669"/>
    <property type="project" value="UniProtKB-KW"/>
</dbReference>
<dbReference type="InterPro" id="IPR029256">
    <property type="entry name" value="Heliccase-ass-bd"/>
</dbReference>
<proteinExistence type="predicted"/>
<feature type="region of interest" description="Disordered" evidence="6">
    <location>
        <begin position="986"/>
        <end position="1052"/>
    </location>
</feature>
<gene>
    <name evidence="9" type="ORF">NPX13_g8319</name>
</gene>
<comment type="caution">
    <text evidence="9">The sequence shown here is derived from an EMBL/GenBank/DDBJ whole genome shotgun (WGS) entry which is preliminary data.</text>
</comment>
<evidence type="ECO:0000256" key="5">
    <source>
        <dbReference type="ARBA" id="ARBA00023242"/>
    </source>
</evidence>
<dbReference type="InterPro" id="IPR038718">
    <property type="entry name" value="SNF2-like_sf"/>
</dbReference>
<keyword evidence="3" id="KW-0378">Hydrolase</keyword>
<dbReference type="GO" id="GO:0005634">
    <property type="term" value="C:nucleus"/>
    <property type="evidence" value="ECO:0007669"/>
    <property type="project" value="UniProtKB-SubCell"/>
</dbReference>
<dbReference type="InterPro" id="IPR000330">
    <property type="entry name" value="SNF2_N"/>
</dbReference>
<dbReference type="SMART" id="SM00487">
    <property type="entry name" value="DEXDc"/>
    <property type="match status" value="1"/>
</dbReference>
<dbReference type="PANTHER" id="PTHR45629:SF7">
    <property type="entry name" value="DNA EXCISION REPAIR PROTEIN ERCC-6-RELATED"/>
    <property type="match status" value="1"/>
</dbReference>
<dbReference type="FunFam" id="3.40.50.10810:FF:000019">
    <property type="entry name" value="DNA excision repair protein ERCC-6-like 2 isoform X1"/>
    <property type="match status" value="1"/>
</dbReference>
<dbReference type="Pfam" id="PF14773">
    <property type="entry name" value="VIGSSK"/>
    <property type="match status" value="1"/>
</dbReference>
<dbReference type="PROSITE" id="PS51192">
    <property type="entry name" value="HELICASE_ATP_BIND_1"/>
    <property type="match status" value="1"/>
</dbReference>
<evidence type="ECO:0000259" key="8">
    <source>
        <dbReference type="PROSITE" id="PS51194"/>
    </source>
</evidence>
<dbReference type="Proteomes" id="UP001148614">
    <property type="component" value="Unassembled WGS sequence"/>
</dbReference>
<dbReference type="CDD" id="cd18793">
    <property type="entry name" value="SF2_C_SNF"/>
    <property type="match status" value="1"/>
</dbReference>
<dbReference type="AlphaFoldDB" id="A0A9W8N8W5"/>
<dbReference type="SMART" id="SM00490">
    <property type="entry name" value="HELICc"/>
    <property type="match status" value="1"/>
</dbReference>
<keyword evidence="4" id="KW-0067">ATP-binding</keyword>
<reference evidence="9" key="1">
    <citation type="submission" date="2022-07" db="EMBL/GenBank/DDBJ databases">
        <title>Genome Sequence of Xylaria arbuscula.</title>
        <authorList>
            <person name="Buettner E."/>
        </authorList>
    </citation>
    <scope>NUCLEOTIDE SEQUENCE</scope>
    <source>
        <strain evidence="9">VT107</strain>
    </source>
</reference>
<dbReference type="EMBL" id="JANPWZ010001806">
    <property type="protein sequence ID" value="KAJ3563094.1"/>
    <property type="molecule type" value="Genomic_DNA"/>
</dbReference>
<keyword evidence="2" id="KW-0547">Nucleotide-binding</keyword>
<dbReference type="InterPro" id="IPR057931">
    <property type="entry name" value="RHH_ERCC6L2"/>
</dbReference>
<dbReference type="Gene3D" id="3.40.50.300">
    <property type="entry name" value="P-loop containing nucleotide triphosphate hydrolases"/>
    <property type="match status" value="1"/>
</dbReference>
<dbReference type="InterPro" id="IPR050496">
    <property type="entry name" value="SNF2_RAD54_helicase_repair"/>
</dbReference>
<keyword evidence="5" id="KW-0539">Nucleus</keyword>
<evidence type="ECO:0000313" key="9">
    <source>
        <dbReference type="EMBL" id="KAJ3563094.1"/>
    </source>
</evidence>
<protein>
    <submittedName>
        <fullName evidence="9">Uncharacterized protein</fullName>
    </submittedName>
</protein>
<keyword evidence="10" id="KW-1185">Reference proteome</keyword>
<evidence type="ECO:0000259" key="7">
    <source>
        <dbReference type="PROSITE" id="PS51192"/>
    </source>
</evidence>
<feature type="compositionally biased region" description="Basic residues" evidence="6">
    <location>
        <begin position="25"/>
        <end position="36"/>
    </location>
</feature>
<evidence type="ECO:0000256" key="4">
    <source>
        <dbReference type="ARBA" id="ARBA00022840"/>
    </source>
</evidence>
<dbReference type="InterPro" id="IPR027417">
    <property type="entry name" value="P-loop_NTPase"/>
</dbReference>
<dbReference type="InterPro" id="IPR049730">
    <property type="entry name" value="SNF2/RAD54-like_C"/>
</dbReference>
<dbReference type="Pfam" id="PF00271">
    <property type="entry name" value="Helicase_C"/>
    <property type="match status" value="1"/>
</dbReference>
<dbReference type="InterPro" id="IPR001650">
    <property type="entry name" value="Helicase_C-like"/>
</dbReference>
<dbReference type="GO" id="GO:0005524">
    <property type="term" value="F:ATP binding"/>
    <property type="evidence" value="ECO:0007669"/>
    <property type="project" value="InterPro"/>
</dbReference>
<dbReference type="InterPro" id="IPR014001">
    <property type="entry name" value="Helicase_ATP-bd"/>
</dbReference>